<keyword evidence="8 12" id="KW-0350">Heme biosynthesis</keyword>
<feature type="transmembrane region" description="Helical" evidence="12">
    <location>
        <begin position="271"/>
        <end position="288"/>
    </location>
</feature>
<feature type="transmembrane region" description="Helical" evidence="12">
    <location>
        <begin position="104"/>
        <end position="122"/>
    </location>
</feature>
<comment type="subunit">
    <text evidence="12">Interacts with CtaB.</text>
</comment>
<evidence type="ECO:0000313" key="14">
    <source>
        <dbReference type="Proteomes" id="UP000460715"/>
    </source>
</evidence>
<evidence type="ECO:0000256" key="6">
    <source>
        <dbReference type="ARBA" id="ARBA00023002"/>
    </source>
</evidence>
<keyword evidence="5 12" id="KW-1133">Transmembrane helix</keyword>
<keyword evidence="4 12" id="KW-0479">Metal-binding</keyword>
<evidence type="ECO:0000256" key="8">
    <source>
        <dbReference type="ARBA" id="ARBA00023133"/>
    </source>
</evidence>
<name>A0A845BDI8_9PROT</name>
<proteinExistence type="inferred from homology"/>
<dbReference type="GO" id="GO:0005886">
    <property type="term" value="C:plasma membrane"/>
    <property type="evidence" value="ECO:0007669"/>
    <property type="project" value="UniProtKB-SubCell"/>
</dbReference>
<feature type="transmembrane region" description="Helical" evidence="12">
    <location>
        <begin position="168"/>
        <end position="187"/>
    </location>
</feature>
<evidence type="ECO:0000256" key="3">
    <source>
        <dbReference type="ARBA" id="ARBA00022692"/>
    </source>
</evidence>
<evidence type="ECO:0000256" key="1">
    <source>
        <dbReference type="ARBA" id="ARBA00001970"/>
    </source>
</evidence>
<dbReference type="UniPathway" id="UPA00269">
    <property type="reaction ID" value="UER00713"/>
</dbReference>
<keyword evidence="7 12" id="KW-0408">Iron</keyword>
<feature type="transmembrane region" description="Helical" evidence="12">
    <location>
        <begin position="21"/>
        <end position="40"/>
    </location>
</feature>
<dbReference type="GO" id="GO:0016653">
    <property type="term" value="F:oxidoreductase activity, acting on NAD(P)H, heme protein as acceptor"/>
    <property type="evidence" value="ECO:0007669"/>
    <property type="project" value="TreeGrafter"/>
</dbReference>
<feature type="transmembrane region" description="Helical" evidence="12">
    <location>
        <begin position="134"/>
        <end position="156"/>
    </location>
</feature>
<dbReference type="GO" id="GO:0120547">
    <property type="term" value="F:heme A synthase activity"/>
    <property type="evidence" value="ECO:0007669"/>
    <property type="project" value="UniProtKB-EC"/>
</dbReference>
<feature type="transmembrane region" description="Helical" evidence="12">
    <location>
        <begin position="207"/>
        <end position="231"/>
    </location>
</feature>
<comment type="subcellular location">
    <subcellularLocation>
        <location evidence="12">Cell membrane</location>
        <topology evidence="12">Multi-pass membrane protein</topology>
    </subcellularLocation>
    <subcellularLocation>
        <location evidence="2">Membrane</location>
        <topology evidence="2">Multi-pass membrane protein</topology>
    </subcellularLocation>
</comment>
<gene>
    <name evidence="12" type="primary">ctaA</name>
    <name evidence="13" type="ORF">E0493_12245</name>
</gene>
<evidence type="ECO:0000256" key="2">
    <source>
        <dbReference type="ARBA" id="ARBA00004141"/>
    </source>
</evidence>
<comment type="caution">
    <text evidence="13">The sequence shown here is derived from an EMBL/GenBank/DDBJ whole genome shotgun (WGS) entry which is preliminary data.</text>
</comment>
<protein>
    <recommendedName>
        <fullName evidence="12">Heme A synthase</fullName>
        <shortName evidence="12">HAS</shortName>
        <ecNumber evidence="12">1.17.99.9</ecNumber>
    </recommendedName>
    <alternativeName>
        <fullName evidence="12">Cytochrome aa3-controlling protein</fullName>
    </alternativeName>
</protein>
<feature type="binding site" description="axial binding residue" evidence="12">
    <location>
        <position position="330"/>
    </location>
    <ligand>
        <name>heme</name>
        <dbReference type="ChEBI" id="CHEBI:30413"/>
    </ligand>
    <ligandPart>
        <name>Fe</name>
        <dbReference type="ChEBI" id="CHEBI:18248"/>
    </ligandPart>
</feature>
<sequence>MPFDPHPPGSDRLAHRRAIGLWLLIVAGLIWAMIALGGATRLTGSGLSIMEWAPLSGALPPLSEAEWQRLYDLYRTIPQYELVNRGFGIEGFKQIFWLEWTHRLWGRMIGFAFLLPLVWFWLRGRIPPGLKPRLVLLFALGGLQGAVGWFMVASGFEADRTAVSPYRLVVHLGLALLLYGVILWTALGQLRPRRGGPRAPAGLRRLVHATAGLVALTLLAGGFVAGLHAGFTYNTFPLMDGEIVPPGYGQLNPFWHNWVANIAAVQFNHRLLATLTGAAALAAAIWGARALPAGFARGALLALGGTVALQYALGVATLLLVVPAWLGTLHQAVAVGVLTATLVAMHALRPPRDGTA</sequence>
<evidence type="ECO:0000256" key="4">
    <source>
        <dbReference type="ARBA" id="ARBA00022723"/>
    </source>
</evidence>
<feature type="transmembrane region" description="Helical" evidence="12">
    <location>
        <begin position="300"/>
        <end position="322"/>
    </location>
</feature>
<comment type="similarity">
    <text evidence="12">Belongs to the COX15/CtaA family. Type 2 subfamily.</text>
</comment>
<dbReference type="InterPro" id="IPR023754">
    <property type="entry name" value="HemeA_Synthase_type2"/>
</dbReference>
<evidence type="ECO:0000256" key="7">
    <source>
        <dbReference type="ARBA" id="ARBA00023004"/>
    </source>
</evidence>
<dbReference type="PANTHER" id="PTHR23289:SF2">
    <property type="entry name" value="CYTOCHROME C OXIDASE ASSEMBLY PROTEIN COX15 HOMOLOG"/>
    <property type="match status" value="1"/>
</dbReference>
<comment type="cofactor">
    <cofactor evidence="1 12">
        <name>heme b</name>
        <dbReference type="ChEBI" id="CHEBI:60344"/>
    </cofactor>
</comment>
<dbReference type="Proteomes" id="UP000460715">
    <property type="component" value="Unassembled WGS sequence"/>
</dbReference>
<evidence type="ECO:0000256" key="11">
    <source>
        <dbReference type="ARBA" id="ARBA00048044"/>
    </source>
</evidence>
<evidence type="ECO:0000313" key="13">
    <source>
        <dbReference type="EMBL" id="MXP64114.1"/>
    </source>
</evidence>
<comment type="function">
    <text evidence="12">Catalyzes the conversion of heme O to heme A by two successive hydroxylations of the methyl group at C8. The first hydroxylation forms heme I, the second hydroxylation results in an unstable dihydroxymethyl group, which spontaneously dehydrates, resulting in the formyl group of heme A.</text>
</comment>
<dbReference type="EC" id="1.17.99.9" evidence="12"/>
<feature type="binding site" description="axial binding residue" evidence="12">
    <location>
        <position position="269"/>
    </location>
    <ligand>
        <name>heme</name>
        <dbReference type="ChEBI" id="CHEBI:30413"/>
    </ligand>
    <ligandPart>
        <name>Fe</name>
        <dbReference type="ChEBI" id="CHEBI:18248"/>
    </ligandPart>
</feature>
<keyword evidence="6 12" id="KW-0560">Oxidoreductase</keyword>
<dbReference type="GO" id="GO:0006784">
    <property type="term" value="P:heme A biosynthetic process"/>
    <property type="evidence" value="ECO:0007669"/>
    <property type="project" value="UniProtKB-UniRule"/>
</dbReference>
<dbReference type="RefSeq" id="WP_160937242.1">
    <property type="nucleotide sequence ID" value="NZ_SNVJ01000009.1"/>
</dbReference>
<evidence type="ECO:0000256" key="5">
    <source>
        <dbReference type="ARBA" id="ARBA00022989"/>
    </source>
</evidence>
<keyword evidence="3 12" id="KW-0812">Transmembrane</keyword>
<accession>A0A845BDI8</accession>
<dbReference type="EMBL" id="SNVJ01000009">
    <property type="protein sequence ID" value="MXP64114.1"/>
    <property type="molecule type" value="Genomic_DNA"/>
</dbReference>
<comment type="pathway">
    <text evidence="10 12">Porphyrin-containing compound metabolism; heme A biosynthesis; heme A from heme O: step 1/1.</text>
</comment>
<dbReference type="HAMAP" id="MF_01665">
    <property type="entry name" value="HemeA_synth_type2"/>
    <property type="match status" value="1"/>
</dbReference>
<comment type="catalytic activity">
    <reaction evidence="11">
        <text>Fe(II)-heme o + 2 A + H2O = Fe(II)-heme a + 2 AH2</text>
        <dbReference type="Rhea" id="RHEA:63388"/>
        <dbReference type="ChEBI" id="CHEBI:13193"/>
        <dbReference type="ChEBI" id="CHEBI:15377"/>
        <dbReference type="ChEBI" id="CHEBI:17499"/>
        <dbReference type="ChEBI" id="CHEBI:60530"/>
        <dbReference type="ChEBI" id="CHEBI:61715"/>
        <dbReference type="EC" id="1.17.99.9"/>
    </reaction>
    <physiologicalReaction direction="left-to-right" evidence="11">
        <dbReference type="Rhea" id="RHEA:63389"/>
    </physiologicalReaction>
</comment>
<dbReference type="OrthoDB" id="9793156at2"/>
<dbReference type="Pfam" id="PF02628">
    <property type="entry name" value="COX15-CtaA"/>
    <property type="match status" value="1"/>
</dbReference>
<dbReference type="AlphaFoldDB" id="A0A845BDI8"/>
<dbReference type="GO" id="GO:0046872">
    <property type="term" value="F:metal ion binding"/>
    <property type="evidence" value="ECO:0007669"/>
    <property type="project" value="UniProtKB-KW"/>
</dbReference>
<reference evidence="13 14" key="1">
    <citation type="submission" date="2019-03" db="EMBL/GenBank/DDBJ databases">
        <title>Roseomonas sp. a novel Roseomonas species isolated from Sea whip Gorgonian.</title>
        <authorList>
            <person name="Li F."/>
            <person name="Pan X."/>
            <person name="Huang S."/>
            <person name="Li Z."/>
            <person name="Meng B."/>
        </authorList>
    </citation>
    <scope>NUCLEOTIDE SEQUENCE [LARGE SCALE GENOMIC DNA]</scope>
    <source>
        <strain evidence="13 14">M0104</strain>
    </source>
</reference>
<keyword evidence="12" id="KW-1003">Cell membrane</keyword>
<feature type="transmembrane region" description="Helical" evidence="12">
    <location>
        <begin position="328"/>
        <end position="348"/>
    </location>
</feature>
<evidence type="ECO:0000256" key="9">
    <source>
        <dbReference type="ARBA" id="ARBA00023136"/>
    </source>
</evidence>
<evidence type="ECO:0000256" key="12">
    <source>
        <dbReference type="HAMAP-Rule" id="MF_01665"/>
    </source>
</evidence>
<evidence type="ECO:0000256" key="10">
    <source>
        <dbReference type="ARBA" id="ARBA00044501"/>
    </source>
</evidence>
<dbReference type="InterPro" id="IPR003780">
    <property type="entry name" value="COX15/CtaA_fam"/>
</dbReference>
<keyword evidence="14" id="KW-1185">Reference proteome</keyword>
<dbReference type="PANTHER" id="PTHR23289">
    <property type="entry name" value="CYTOCHROME C OXIDASE ASSEMBLY PROTEIN COX15"/>
    <property type="match status" value="1"/>
</dbReference>
<organism evidence="13 14">
    <name type="scientific">Teichococcus coralli</name>
    <dbReference type="NCBI Taxonomy" id="2545983"/>
    <lineage>
        <taxon>Bacteria</taxon>
        <taxon>Pseudomonadati</taxon>
        <taxon>Pseudomonadota</taxon>
        <taxon>Alphaproteobacteria</taxon>
        <taxon>Acetobacterales</taxon>
        <taxon>Roseomonadaceae</taxon>
        <taxon>Roseomonas</taxon>
    </lineage>
</organism>
<keyword evidence="9 12" id="KW-0472">Membrane</keyword>